<dbReference type="EMBL" id="CP118247">
    <property type="protein sequence ID" value="WDR06801.1"/>
    <property type="molecule type" value="Genomic_DNA"/>
</dbReference>
<name>A0ABY7YZL0_9HYPH</name>
<sequence length="325" mass="35715">MMVEAATPRPRYALIDMGRGIALIAMVIYHAFWDLSYLRFFSVDVSADLGWVIFARTILASFLFLVGVGLVLSHGKAIRWRTFWKRLAILVAAAALITFATVMVFPDAFVYFGILHAIALFSLMALPFLRAPLWLVVVVALVIMALGWGYSDPFFNERAFSWLGFWTIPPLTNDLVPIFPWFGVVLGAIVTTRLLIASGRMATLDVVKASNPPKRALAKLGRWTLVIYLVHQPLLLGALYPLSLVLRPGAEFQQQQFLSQCQSTCLAGGTGPDQCTTYCQCGLTGVIDNDLWDGVNSGRPTPSEQAALNTITQACSALIYPVAPK</sequence>
<feature type="transmembrane region" description="Helical" evidence="1">
    <location>
        <begin position="108"/>
        <end position="126"/>
    </location>
</feature>
<feature type="transmembrane region" description="Helical" evidence="1">
    <location>
        <begin position="84"/>
        <end position="102"/>
    </location>
</feature>
<dbReference type="Pfam" id="PF07786">
    <property type="entry name" value="HGSNAT_cat"/>
    <property type="match status" value="1"/>
</dbReference>
<feature type="transmembrane region" description="Helical" evidence="1">
    <location>
        <begin position="178"/>
        <end position="196"/>
    </location>
</feature>
<feature type="transmembrane region" description="Helical" evidence="1">
    <location>
        <begin position="12"/>
        <end position="33"/>
    </location>
</feature>
<dbReference type="RefSeq" id="WP_282212314.1">
    <property type="nucleotide sequence ID" value="NZ_CP118247.1"/>
</dbReference>
<keyword evidence="4" id="KW-1185">Reference proteome</keyword>
<dbReference type="InterPro" id="IPR012429">
    <property type="entry name" value="HGSNAT_cat"/>
</dbReference>
<feature type="transmembrane region" description="Helical" evidence="1">
    <location>
        <begin position="225"/>
        <end position="246"/>
    </location>
</feature>
<accession>A0ABY7YZL0</accession>
<feature type="domain" description="Heparan-alpha-glucosaminide N-acetyltransferase catalytic" evidence="2">
    <location>
        <begin position="11"/>
        <end position="233"/>
    </location>
</feature>
<reference evidence="3 4" key="1">
    <citation type="submission" date="2023-02" db="EMBL/GenBank/DDBJ databases">
        <title>Devosia chondri sp. nov., isolated from the phycosphere of marine algae.</title>
        <authorList>
            <person name="Kim J.M."/>
            <person name="Lee J.K."/>
            <person name="Choi B.J."/>
            <person name="Bayburt H."/>
            <person name="Jeon C.O."/>
        </authorList>
    </citation>
    <scope>NUCLEOTIDE SEQUENCE [LARGE SCALE GENOMIC DNA]</scope>
    <source>
        <strain evidence="3 4">G2-5</strain>
    </source>
</reference>
<keyword evidence="1" id="KW-1133">Transmembrane helix</keyword>
<feature type="transmembrane region" description="Helical" evidence="1">
    <location>
        <begin position="53"/>
        <end position="72"/>
    </location>
</feature>
<gene>
    <name evidence="3" type="ORF">PSQ90_04945</name>
</gene>
<feature type="transmembrane region" description="Helical" evidence="1">
    <location>
        <begin position="133"/>
        <end position="151"/>
    </location>
</feature>
<keyword evidence="1" id="KW-0472">Membrane</keyword>
<evidence type="ECO:0000313" key="4">
    <source>
        <dbReference type="Proteomes" id="UP001222118"/>
    </source>
</evidence>
<evidence type="ECO:0000313" key="3">
    <source>
        <dbReference type="EMBL" id="WDR06801.1"/>
    </source>
</evidence>
<protein>
    <submittedName>
        <fullName evidence="3">Heparan-alpha-glucosaminide N-acetyltransferase</fullName>
    </submittedName>
</protein>
<keyword evidence="1" id="KW-0812">Transmembrane</keyword>
<evidence type="ECO:0000256" key="1">
    <source>
        <dbReference type="SAM" id="Phobius"/>
    </source>
</evidence>
<evidence type="ECO:0000259" key="2">
    <source>
        <dbReference type="Pfam" id="PF07786"/>
    </source>
</evidence>
<organism evidence="3 4">
    <name type="scientific">Devosia rhodophyticola</name>
    <dbReference type="NCBI Taxonomy" id="3026423"/>
    <lineage>
        <taxon>Bacteria</taxon>
        <taxon>Pseudomonadati</taxon>
        <taxon>Pseudomonadota</taxon>
        <taxon>Alphaproteobacteria</taxon>
        <taxon>Hyphomicrobiales</taxon>
        <taxon>Devosiaceae</taxon>
        <taxon>Devosia</taxon>
    </lineage>
</organism>
<dbReference type="Proteomes" id="UP001222118">
    <property type="component" value="Chromosome"/>
</dbReference>
<proteinExistence type="predicted"/>